<dbReference type="SMART" id="SM01083">
    <property type="entry name" value="Cir_N"/>
    <property type="match status" value="1"/>
</dbReference>
<evidence type="ECO:0000259" key="8">
    <source>
        <dbReference type="PROSITE" id="PS50207"/>
    </source>
</evidence>
<dbReference type="InterPro" id="IPR011600">
    <property type="entry name" value="Pept_C14_caspase"/>
</dbReference>
<evidence type="ECO:0000313" key="11">
    <source>
        <dbReference type="Proteomes" id="UP000283509"/>
    </source>
</evidence>
<dbReference type="Gene3D" id="3.40.50.1460">
    <property type="match status" value="3"/>
</dbReference>
<dbReference type="OrthoDB" id="6044770at2759"/>
<dbReference type="PROSITE" id="PS01121">
    <property type="entry name" value="CASPASE_HIS"/>
    <property type="match status" value="1"/>
</dbReference>
<dbReference type="InterPro" id="IPR002398">
    <property type="entry name" value="Pept_C14"/>
</dbReference>
<evidence type="ECO:0000256" key="3">
    <source>
        <dbReference type="ARBA" id="ARBA00022703"/>
    </source>
</evidence>
<keyword evidence="4" id="KW-0378">Hydrolase</keyword>
<dbReference type="Proteomes" id="UP000283509">
    <property type="component" value="Unassembled WGS sequence"/>
</dbReference>
<comment type="similarity">
    <text evidence="1 5">Belongs to the peptidase C14A family.</text>
</comment>
<feature type="compositionally biased region" description="Low complexity" evidence="7">
    <location>
        <begin position="566"/>
        <end position="577"/>
    </location>
</feature>
<dbReference type="GO" id="GO:0006915">
    <property type="term" value="P:apoptotic process"/>
    <property type="evidence" value="ECO:0007669"/>
    <property type="project" value="UniProtKB-KW"/>
</dbReference>
<dbReference type="EMBL" id="QCYY01002809">
    <property type="protein sequence ID" value="ROT67441.1"/>
    <property type="molecule type" value="Genomic_DNA"/>
</dbReference>
<feature type="domain" description="Caspase family p20" evidence="9">
    <location>
        <begin position="908"/>
        <end position="1034"/>
    </location>
</feature>
<feature type="compositionally biased region" description="Pro residues" evidence="7">
    <location>
        <begin position="422"/>
        <end position="440"/>
    </location>
</feature>
<keyword evidence="2" id="KW-0645">Protease</keyword>
<dbReference type="PANTHER" id="PTHR47901:SF8">
    <property type="entry name" value="CASPASE-3"/>
    <property type="match status" value="1"/>
</dbReference>
<feature type="region of interest" description="Disordered" evidence="7">
    <location>
        <begin position="472"/>
        <end position="643"/>
    </location>
</feature>
<dbReference type="InterPro" id="IPR016129">
    <property type="entry name" value="Caspase_his_AS"/>
</dbReference>
<dbReference type="InterPro" id="IPR019339">
    <property type="entry name" value="CIR_N_dom"/>
</dbReference>
<feature type="domain" description="Caspase family p20" evidence="9">
    <location>
        <begin position="1178"/>
        <end position="1275"/>
    </location>
</feature>
<feature type="coiled-coil region" evidence="6">
    <location>
        <begin position="29"/>
        <end position="56"/>
    </location>
</feature>
<keyword evidence="3" id="KW-0053">Apoptosis</keyword>
<evidence type="ECO:0000259" key="9">
    <source>
        <dbReference type="PROSITE" id="PS50208"/>
    </source>
</evidence>
<feature type="compositionally biased region" description="Acidic residues" evidence="7">
    <location>
        <begin position="553"/>
        <end position="562"/>
    </location>
</feature>
<dbReference type="InterPro" id="IPR001309">
    <property type="entry name" value="Pept_C14_p20"/>
</dbReference>
<evidence type="ECO:0000256" key="6">
    <source>
        <dbReference type="SAM" id="Coils"/>
    </source>
</evidence>
<dbReference type="InterPro" id="IPR002138">
    <property type="entry name" value="Pept_C14_p10"/>
</dbReference>
<keyword evidence="11" id="KW-1185">Reference proteome</keyword>
<name>A0A3R7MQI8_PENVA</name>
<feature type="compositionally biased region" description="Polar residues" evidence="7">
    <location>
        <begin position="597"/>
        <end position="606"/>
    </location>
</feature>
<evidence type="ECO:0000256" key="4">
    <source>
        <dbReference type="ARBA" id="ARBA00022801"/>
    </source>
</evidence>
<dbReference type="GO" id="GO:0006508">
    <property type="term" value="P:proteolysis"/>
    <property type="evidence" value="ECO:0007669"/>
    <property type="project" value="UniProtKB-KW"/>
</dbReference>
<feature type="compositionally biased region" description="Polar residues" evidence="7">
    <location>
        <begin position="492"/>
        <end position="516"/>
    </location>
</feature>
<evidence type="ECO:0000256" key="1">
    <source>
        <dbReference type="ARBA" id="ARBA00010134"/>
    </source>
</evidence>
<dbReference type="SMART" id="SM00115">
    <property type="entry name" value="CASc"/>
    <property type="match status" value="2"/>
</dbReference>
<comment type="caution">
    <text evidence="10">The sequence shown here is derived from an EMBL/GenBank/DDBJ whole genome shotgun (WGS) entry which is preliminary data.</text>
</comment>
<dbReference type="PROSITE" id="PS50207">
    <property type="entry name" value="CASPASE_P10"/>
    <property type="match status" value="1"/>
</dbReference>
<dbReference type="STRING" id="6689.A0A3R7MQI8"/>
<feature type="region of interest" description="Disordered" evidence="7">
    <location>
        <begin position="181"/>
        <end position="212"/>
    </location>
</feature>
<dbReference type="InterPro" id="IPR029030">
    <property type="entry name" value="Caspase-like_dom_sf"/>
</dbReference>
<evidence type="ECO:0000256" key="2">
    <source>
        <dbReference type="ARBA" id="ARBA00022670"/>
    </source>
</evidence>
<dbReference type="GO" id="GO:0004197">
    <property type="term" value="F:cysteine-type endopeptidase activity"/>
    <property type="evidence" value="ECO:0007669"/>
    <property type="project" value="InterPro"/>
</dbReference>
<protein>
    <submittedName>
        <fullName evidence="10">Putative corepressor interacting with RBPJ 1</fullName>
    </submittedName>
</protein>
<sequence>MGKGFNNYMCKKFFHPASRDNLKRVWIAEQKADAERKKQEELRVQYEKEQELYNNKALLARGENKEKLSLNFMYEAPAGVKKEREKEDGEPEYKFEWQRKFNAPRESYCKDDDTIRDQPFGIAVRNVRCIKCKAWGHINTDKECPLYGRVLEPTDGMGNIDHKELAAGMRDDGLRLKNVATISSSSDSEDSEEEKEKTKKKKRRSEEKADPQALLKEITKGLKVDFIGPNDPFDIILCLHAADSRPKESGNFLPDCRHISANLPSAAPIADGLCMGLCELLNEQGHLGNSGFMNDMNRSPTPLGTGRPPHDGFEFKHRLARPPFRPPMGMEMGMMPGPQAPVMMVPRQPGPPFPGSPIFRPPMAEGHHIPPLPPPPVPAHMFPLMPPGDAKPPPPLPPDPQAPPPELSALPPLPSSKLAVQPPLPPLPPLPPPVDISKPPPPKEPHLPALLRSLLCPPRPLHHPSCHRRLEKQLEEKKNIAKAPPGKPIPSIVSSQPSGKPAHQQSTNGTTNPRNNVSRRNHTPTPPPPPLHSNTLQSAFSYVPNEDAQGAVMEEEPYDPEEAMFSPSSSTESSPVEESQEDSLINKYVRNPKAGTSMENFTSSLKTPERAKSDTKKKRVSFSNEVSFSGDSKTPQESPARPNLDTRLKIMFGTGPSVSDPSPPKVKKPLSKLPLSLDKQDKMDKMNDLDQPLSPTPSPFISRHMYLYWHRETVKLRRASKLSNMDFVDSNAKAQLNNDGNAGKGSVKTPVNGQVLTPGISPLVGIPPLPKNLPTVPPPNYKKPLSEHVTFKDNSLKAESSLKNVRRVHPYKSSHSKRSNTIKTSSLDAEFELACETFPLDILNEKMDSSEFTNDDIPWSAKSVAMSSETFLLADSTIIPVPKPLAIKVTPCTEFQGPPDAYRNESSPRGALLVANYSTFSSPDSTPRLGSEVDEEHITELFRQMGYENTKTISNASKEDTEKTLLQFREEKLHEDVDSLVVVFMSHGSEGQICTSDGEVLQNQEIVEYFSDVNCPALKGKPKFFIFQQCRGKKEHIETDDMRIDSEKIRDSYVPQKRGQRKLSDVYICFSTLPGFVSYRYKGRGSPYIDRICRVFMAEAHRKEIDALMKQVDREMPDAQPVEIRRQGFKYDFYFNPSSPQENASAVACSDAVDTHENTYKTTGSPKGLVLIINNLEGCQEDVKKLQEIFTLLGFNVLPPRENLTKPEMEEAFSTFSEMPQYDSAVVIIYGRGFEDCIVSGDGKVTTFLELTRTFNDLNCPNLAGKPKLFFTNTCFVGGITTEEVEAARTGQAAEFCYRSEVAEQAGLCTDGGTDLDATEGTVLPAERDIFLLSVEVDGECKQGSLLTEALYQVLITNAKDKELMALTKMILRRLDDLQDGNGGEEQYYHELRTYKFQRDYYFNPPKFVSSPDTPSKPRELTIPKSCFSKKVNVRQVKQPKNTHSDYRNWSRPHGLALVLSFEKYESEELPNCPWRQSVAKMMSDLYCGLGYKTEICSNPSIAEVKTRLEEFSKRQEHADLDSVVVHIQGLGKDCDTFHCTDGELLHLSDVFSHFTDESCPALKGKPKLFFLHMTETEKWEDPSNSPGKDLRDTFIVRLTTEVSESGLHPTAGLSAWRKAVEEHAQDHHLERLISKADTYLHEGASTASVSDEHFAREFCARPRKLFFNPSKV</sequence>
<feature type="domain" description="Caspase family p20" evidence="9">
    <location>
        <begin position="1453"/>
        <end position="1579"/>
    </location>
</feature>
<dbReference type="Pfam" id="PF10197">
    <property type="entry name" value="Cir_N"/>
    <property type="match status" value="1"/>
</dbReference>
<gene>
    <name evidence="10" type="ORF">C7M84_014485</name>
</gene>
<dbReference type="Pfam" id="PF00656">
    <property type="entry name" value="Peptidase_C14"/>
    <property type="match status" value="3"/>
</dbReference>
<feature type="compositionally biased region" description="Pro residues" evidence="7">
    <location>
        <begin position="370"/>
        <end position="414"/>
    </location>
</feature>
<keyword evidence="6" id="KW-0175">Coiled coil</keyword>
<dbReference type="InterPro" id="IPR015917">
    <property type="entry name" value="Pept_C14A"/>
</dbReference>
<dbReference type="PROSITE" id="PS50208">
    <property type="entry name" value="CASPASE_P20"/>
    <property type="match status" value="3"/>
</dbReference>
<accession>A0A3R7MQI8</accession>
<dbReference type="PANTHER" id="PTHR47901">
    <property type="entry name" value="CASPASE RECRUITMENT DOMAIN-CONTAINING PROTEIN 18"/>
    <property type="match status" value="1"/>
</dbReference>
<organism evidence="10 11">
    <name type="scientific">Penaeus vannamei</name>
    <name type="common">Whiteleg shrimp</name>
    <name type="synonym">Litopenaeus vannamei</name>
    <dbReference type="NCBI Taxonomy" id="6689"/>
    <lineage>
        <taxon>Eukaryota</taxon>
        <taxon>Metazoa</taxon>
        <taxon>Ecdysozoa</taxon>
        <taxon>Arthropoda</taxon>
        <taxon>Crustacea</taxon>
        <taxon>Multicrustacea</taxon>
        <taxon>Malacostraca</taxon>
        <taxon>Eumalacostraca</taxon>
        <taxon>Eucarida</taxon>
        <taxon>Decapoda</taxon>
        <taxon>Dendrobranchiata</taxon>
        <taxon>Penaeoidea</taxon>
        <taxon>Penaeidae</taxon>
        <taxon>Penaeus</taxon>
    </lineage>
</organism>
<evidence type="ECO:0000256" key="7">
    <source>
        <dbReference type="SAM" id="MobiDB-lite"/>
    </source>
</evidence>
<reference evidence="10 11" key="1">
    <citation type="submission" date="2018-04" db="EMBL/GenBank/DDBJ databases">
        <authorList>
            <person name="Zhang X."/>
            <person name="Yuan J."/>
            <person name="Li F."/>
            <person name="Xiang J."/>
        </authorList>
    </citation>
    <scope>NUCLEOTIDE SEQUENCE [LARGE SCALE GENOMIC DNA]</scope>
    <source>
        <tissue evidence="10">Muscle</tissue>
    </source>
</reference>
<dbReference type="SUPFAM" id="SSF52129">
    <property type="entry name" value="Caspase-like"/>
    <property type="match status" value="3"/>
</dbReference>
<reference evidence="10 11" key="2">
    <citation type="submission" date="2019-01" db="EMBL/GenBank/DDBJ databases">
        <title>The decoding of complex shrimp genome reveals the adaptation for benthos swimmer, frequently molting mechanism and breeding impact on genome.</title>
        <authorList>
            <person name="Sun Y."/>
            <person name="Gao Y."/>
            <person name="Yu Y."/>
        </authorList>
    </citation>
    <scope>NUCLEOTIDE SEQUENCE [LARGE SCALE GENOMIC DNA]</scope>
    <source>
        <tissue evidence="10">Muscle</tissue>
    </source>
</reference>
<evidence type="ECO:0000313" key="10">
    <source>
        <dbReference type="EMBL" id="ROT67441.1"/>
    </source>
</evidence>
<proteinExistence type="inferred from homology"/>
<evidence type="ECO:0000256" key="5">
    <source>
        <dbReference type="RuleBase" id="RU003971"/>
    </source>
</evidence>
<feature type="compositionally biased region" description="Polar residues" evidence="7">
    <location>
        <begin position="621"/>
        <end position="637"/>
    </location>
</feature>
<feature type="region of interest" description="Disordered" evidence="7">
    <location>
        <begin position="346"/>
        <end position="448"/>
    </location>
</feature>
<dbReference type="PRINTS" id="PR00376">
    <property type="entry name" value="IL1BCENZYME"/>
</dbReference>
<feature type="domain" description="Caspase family p10" evidence="8">
    <location>
        <begin position="1064"/>
        <end position="1132"/>
    </location>
</feature>